<dbReference type="EMBL" id="QFQP01000006">
    <property type="protein sequence ID" value="PZR14898.1"/>
    <property type="molecule type" value="Genomic_DNA"/>
</dbReference>
<dbReference type="PANTHER" id="PTHR43859:SF4">
    <property type="entry name" value="BUTANOATE--COA LIGASE AAE1-RELATED"/>
    <property type="match status" value="1"/>
</dbReference>
<evidence type="ECO:0000313" key="8">
    <source>
        <dbReference type="Proteomes" id="UP000249061"/>
    </source>
</evidence>
<organism evidence="7 8">
    <name type="scientific">Archangium gephyra</name>
    <dbReference type="NCBI Taxonomy" id="48"/>
    <lineage>
        <taxon>Bacteria</taxon>
        <taxon>Pseudomonadati</taxon>
        <taxon>Myxococcota</taxon>
        <taxon>Myxococcia</taxon>
        <taxon>Myxococcales</taxon>
        <taxon>Cystobacterineae</taxon>
        <taxon>Archangiaceae</taxon>
        <taxon>Archangium</taxon>
    </lineage>
</organism>
<keyword evidence="4" id="KW-0443">Lipid metabolism</keyword>
<dbReference type="GO" id="GO:0016874">
    <property type="term" value="F:ligase activity"/>
    <property type="evidence" value="ECO:0007669"/>
    <property type="project" value="UniProtKB-KW"/>
</dbReference>
<keyword evidence="2 7" id="KW-0436">Ligase</keyword>
<dbReference type="SUPFAM" id="SSF56801">
    <property type="entry name" value="Acetyl-CoA synthetase-like"/>
    <property type="match status" value="1"/>
</dbReference>
<dbReference type="Pfam" id="PF00501">
    <property type="entry name" value="AMP-binding"/>
    <property type="match status" value="1"/>
</dbReference>
<dbReference type="InterPro" id="IPR042099">
    <property type="entry name" value="ANL_N_sf"/>
</dbReference>
<proteinExistence type="inferred from homology"/>
<dbReference type="Pfam" id="PF13193">
    <property type="entry name" value="AMP-binding_C"/>
    <property type="match status" value="1"/>
</dbReference>
<dbReference type="FunFam" id="3.30.300.30:FF:000008">
    <property type="entry name" value="2,3-dihydroxybenzoate-AMP ligase"/>
    <property type="match status" value="1"/>
</dbReference>
<dbReference type="AlphaFoldDB" id="A0A2W5V0D0"/>
<dbReference type="InterPro" id="IPR025110">
    <property type="entry name" value="AMP-bd_C"/>
</dbReference>
<dbReference type="NCBIfam" id="NF004837">
    <property type="entry name" value="PRK06187.1"/>
    <property type="match status" value="1"/>
</dbReference>
<evidence type="ECO:0000313" key="7">
    <source>
        <dbReference type="EMBL" id="PZR14898.1"/>
    </source>
</evidence>
<dbReference type="CDD" id="cd12119">
    <property type="entry name" value="ttLC_FACS_AlkK_like"/>
    <property type="match status" value="1"/>
</dbReference>
<feature type="domain" description="AMP-dependent synthetase/ligase" evidence="5">
    <location>
        <begin position="31"/>
        <end position="401"/>
    </location>
</feature>
<sequence>MNGLMMNEPLLISAQLEFAARFHSTQEVVTRTVEGPIVRTTWGHVAARARKLANALLAAGVKKGDVVGTIAWNTQRHLELYFAVSGIGAVLHTMNPRLPPDQLCFIINHAGDTTLFFDNTFLPHVKHIATQATPLKKFIAMTDEAHVAVDSGVPGLVAYETFIKDHSEALEWPRFDENTASSLCYTSGTVGLPKGVLYSHRTTVLHSYAIAAVDALAISAQEVTLPVVPMFHVNAWGVPYAAAMVGSKLVLPGPALDGNSLLELITQEKVTSALGVPTVWLGLLTAAKTAGVKMSSLKTVVIGGSAAPPSLINAFQNEHGARVLHAWGMTEMSPLGTACVLLPKHADLSAEQKLQIQLKQGRPIFGVDLRLVDDAGNVLPHDGKTSGHLQTKGSWVASGYFKAENDGQHTKDGWFFTGDIATIDADGYMQITDRSKDVIKSGGEWISSIDLEHAAMLHPKVAQAAAIGLPHERWTERPLLVVVKQKDASVSKEELREFLETKLVKWWLPDAIEFVDALPLGPTGKVLKRQLRDTFANYTL</sequence>
<comment type="caution">
    <text evidence="7">The sequence shown here is derived from an EMBL/GenBank/DDBJ whole genome shotgun (WGS) entry which is preliminary data.</text>
</comment>
<evidence type="ECO:0000256" key="4">
    <source>
        <dbReference type="ARBA" id="ARBA00023098"/>
    </source>
</evidence>
<name>A0A2W5V0D0_9BACT</name>
<evidence type="ECO:0000256" key="2">
    <source>
        <dbReference type="ARBA" id="ARBA00022598"/>
    </source>
</evidence>
<dbReference type="InterPro" id="IPR045851">
    <property type="entry name" value="AMP-bd_C_sf"/>
</dbReference>
<evidence type="ECO:0000256" key="1">
    <source>
        <dbReference type="ARBA" id="ARBA00006432"/>
    </source>
</evidence>
<dbReference type="PANTHER" id="PTHR43859">
    <property type="entry name" value="ACYL-ACTIVATING ENZYME"/>
    <property type="match status" value="1"/>
</dbReference>
<reference evidence="7 8" key="1">
    <citation type="submission" date="2017-08" db="EMBL/GenBank/DDBJ databases">
        <title>Infants hospitalized years apart are colonized by the same room-sourced microbial strains.</title>
        <authorList>
            <person name="Brooks B."/>
            <person name="Olm M.R."/>
            <person name="Firek B.A."/>
            <person name="Baker R."/>
            <person name="Thomas B.C."/>
            <person name="Morowitz M.J."/>
            <person name="Banfield J.F."/>
        </authorList>
    </citation>
    <scope>NUCLEOTIDE SEQUENCE [LARGE SCALE GENOMIC DNA]</scope>
    <source>
        <strain evidence="7">S2_003_000_R2_14</strain>
    </source>
</reference>
<accession>A0A2W5V0D0</accession>
<gene>
    <name evidence="7" type="ORF">DI536_08925</name>
</gene>
<keyword evidence="3" id="KW-0276">Fatty acid metabolism</keyword>
<feature type="domain" description="AMP-binding enzyme C-terminal" evidence="6">
    <location>
        <begin position="451"/>
        <end position="525"/>
    </location>
</feature>
<dbReference type="InterPro" id="IPR000873">
    <property type="entry name" value="AMP-dep_synth/lig_dom"/>
</dbReference>
<evidence type="ECO:0000259" key="5">
    <source>
        <dbReference type="Pfam" id="PF00501"/>
    </source>
</evidence>
<dbReference type="GO" id="GO:0006631">
    <property type="term" value="P:fatty acid metabolic process"/>
    <property type="evidence" value="ECO:0007669"/>
    <property type="project" value="UniProtKB-KW"/>
</dbReference>
<evidence type="ECO:0000259" key="6">
    <source>
        <dbReference type="Pfam" id="PF13193"/>
    </source>
</evidence>
<comment type="similarity">
    <text evidence="1">Belongs to the ATP-dependent AMP-binding enzyme family.</text>
</comment>
<evidence type="ECO:0000256" key="3">
    <source>
        <dbReference type="ARBA" id="ARBA00022832"/>
    </source>
</evidence>
<protein>
    <submittedName>
        <fullName evidence="7">Long-chain fatty acid--CoA ligase</fullName>
    </submittedName>
</protein>
<dbReference type="Gene3D" id="3.40.50.12780">
    <property type="entry name" value="N-terminal domain of ligase-like"/>
    <property type="match status" value="1"/>
</dbReference>
<dbReference type="Proteomes" id="UP000249061">
    <property type="component" value="Unassembled WGS sequence"/>
</dbReference>
<dbReference type="Gene3D" id="3.30.300.30">
    <property type="match status" value="1"/>
</dbReference>